<dbReference type="InterPro" id="IPR019734">
    <property type="entry name" value="TPR_rpt"/>
</dbReference>
<evidence type="ECO:0000256" key="3">
    <source>
        <dbReference type="PROSITE-ProRule" id="PRU00339"/>
    </source>
</evidence>
<dbReference type="PANTHER" id="PTHR45586">
    <property type="entry name" value="TPR REPEAT-CONTAINING PROTEIN PA4667"/>
    <property type="match status" value="1"/>
</dbReference>
<gene>
    <name evidence="4" type="ORF">B0H94_103119</name>
</gene>
<proteinExistence type="predicted"/>
<dbReference type="InterPro" id="IPR051012">
    <property type="entry name" value="CellSynth/LPSAsmb/PSIAsmb"/>
</dbReference>
<dbReference type="SMART" id="SM00028">
    <property type="entry name" value="TPR"/>
    <property type="match status" value="6"/>
</dbReference>
<evidence type="ECO:0000313" key="5">
    <source>
        <dbReference type="Proteomes" id="UP000242310"/>
    </source>
</evidence>
<evidence type="ECO:0000256" key="1">
    <source>
        <dbReference type="ARBA" id="ARBA00022737"/>
    </source>
</evidence>
<name>A0A2P8HWA2_9BACI</name>
<dbReference type="AlphaFoldDB" id="A0A2P8HWA2"/>
<dbReference type="Pfam" id="PF13432">
    <property type="entry name" value="TPR_16"/>
    <property type="match status" value="1"/>
</dbReference>
<feature type="repeat" description="TPR" evidence="3">
    <location>
        <begin position="232"/>
        <end position="265"/>
    </location>
</feature>
<dbReference type="Pfam" id="PF13181">
    <property type="entry name" value="TPR_8"/>
    <property type="match status" value="1"/>
</dbReference>
<dbReference type="SUPFAM" id="SSF48452">
    <property type="entry name" value="TPR-like"/>
    <property type="match status" value="2"/>
</dbReference>
<dbReference type="EMBL" id="PYAV01000003">
    <property type="protein sequence ID" value="PSL50507.1"/>
    <property type="molecule type" value="Genomic_DNA"/>
</dbReference>
<keyword evidence="2 3" id="KW-0802">TPR repeat</keyword>
<dbReference type="Proteomes" id="UP000242310">
    <property type="component" value="Unassembled WGS sequence"/>
</dbReference>
<evidence type="ECO:0000313" key="4">
    <source>
        <dbReference type="EMBL" id="PSL50507.1"/>
    </source>
</evidence>
<dbReference type="PROSITE" id="PS50005">
    <property type="entry name" value="TPR"/>
    <property type="match status" value="2"/>
</dbReference>
<sequence>MPVLLTDPLCKRFLTSGLFLYVGAQSPYLDVAALHQVHFQQTSASAGQFENMRTRHKKGALVVEALEKAVKMIEQGEVEKGLEELERLESEADHQEMYDIAMIYQQLGHAGRASRLVKRLLMDYPDEGELYILAAELSIDLEEEDEAIEWLLEISEEDESYIQAQMLLADLYQLQGLEEVAEQKLKNALESAPEEPVLLAGLGEFYLERGDYQKSIPFLKQAEQHGFEHPESSIYLRIAEAYSATGQFEEAMKYYEDGLAEKTELNALFGYGYTALQISDYETAVKQLEELRNLDYEYASLYPFLARAYEGKEQFDKALAVCQDGMRVDEFNDALYAEAGKIQLKLGNEEAAITSLREALSMNPGNVDAALSLLSALDNQEDAEGVLELVSYLREMSEDAPLFSWYEARAHLEEDDVSKALEAFQQASPSFLEDAAFLRDYGYALLEGGRREDGIHKLKQSLNLEEQPELQAFLETFAEDEM</sequence>
<keyword evidence="1" id="KW-0677">Repeat</keyword>
<reference evidence="4 5" key="1">
    <citation type="submission" date="2018-03" db="EMBL/GenBank/DDBJ databases">
        <title>Genomic Encyclopedia of Type Strains, Phase III (KMG-III): the genomes of soil and plant-associated and newly described type strains.</title>
        <authorList>
            <person name="Whitman W."/>
        </authorList>
    </citation>
    <scope>NUCLEOTIDE SEQUENCE [LARGE SCALE GENOMIC DNA]</scope>
    <source>
        <strain evidence="4 5">CGMCC 1.07653</strain>
    </source>
</reference>
<evidence type="ECO:0000256" key="2">
    <source>
        <dbReference type="ARBA" id="ARBA00022803"/>
    </source>
</evidence>
<accession>A0A2P8HWA2</accession>
<keyword evidence="5" id="KW-1185">Reference proteome</keyword>
<organism evidence="4 5">
    <name type="scientific">Salsuginibacillus halophilus</name>
    <dbReference type="NCBI Taxonomy" id="517424"/>
    <lineage>
        <taxon>Bacteria</taxon>
        <taxon>Bacillati</taxon>
        <taxon>Bacillota</taxon>
        <taxon>Bacilli</taxon>
        <taxon>Bacillales</taxon>
        <taxon>Bacillaceae</taxon>
        <taxon>Salsuginibacillus</taxon>
    </lineage>
</organism>
<feature type="repeat" description="TPR" evidence="3">
    <location>
        <begin position="333"/>
        <end position="366"/>
    </location>
</feature>
<dbReference type="PANTHER" id="PTHR45586:SF1">
    <property type="entry name" value="LIPOPOLYSACCHARIDE ASSEMBLY PROTEIN B"/>
    <property type="match status" value="1"/>
</dbReference>
<dbReference type="Pfam" id="PF13429">
    <property type="entry name" value="TPR_15"/>
    <property type="match status" value="1"/>
</dbReference>
<dbReference type="Gene3D" id="1.25.40.10">
    <property type="entry name" value="Tetratricopeptide repeat domain"/>
    <property type="match status" value="2"/>
</dbReference>
<protein>
    <submittedName>
        <fullName evidence="4">Lipopolysaccharide biosynthesis regulator YciM</fullName>
    </submittedName>
</protein>
<comment type="caution">
    <text evidence="4">The sequence shown here is derived from an EMBL/GenBank/DDBJ whole genome shotgun (WGS) entry which is preliminary data.</text>
</comment>
<dbReference type="InterPro" id="IPR011990">
    <property type="entry name" value="TPR-like_helical_dom_sf"/>
</dbReference>
<dbReference type="Pfam" id="PF25058">
    <property type="entry name" value="ARM_TT21"/>
    <property type="match status" value="1"/>
</dbReference>